<accession>A0ABW3EI16</accession>
<organism evidence="9 10">
    <name type="scientific">Loigolactobacillus binensis</name>
    <dbReference type="NCBI Taxonomy" id="2559922"/>
    <lineage>
        <taxon>Bacteria</taxon>
        <taxon>Bacillati</taxon>
        <taxon>Bacillota</taxon>
        <taxon>Bacilli</taxon>
        <taxon>Lactobacillales</taxon>
        <taxon>Lactobacillaceae</taxon>
        <taxon>Loigolactobacillus</taxon>
    </lineage>
</organism>
<evidence type="ECO:0000259" key="8">
    <source>
        <dbReference type="PROSITE" id="PS50928"/>
    </source>
</evidence>
<dbReference type="CDD" id="cd06261">
    <property type="entry name" value="TM_PBP2"/>
    <property type="match status" value="1"/>
</dbReference>
<protein>
    <submittedName>
        <fullName evidence="9">Carbohydrate ABC transporter permease</fullName>
    </submittedName>
</protein>
<keyword evidence="4 7" id="KW-0812">Transmembrane</keyword>
<evidence type="ECO:0000256" key="5">
    <source>
        <dbReference type="ARBA" id="ARBA00022989"/>
    </source>
</evidence>
<dbReference type="InterPro" id="IPR035906">
    <property type="entry name" value="MetI-like_sf"/>
</dbReference>
<feature type="transmembrane region" description="Helical" evidence="7">
    <location>
        <begin position="192"/>
        <end position="212"/>
    </location>
</feature>
<dbReference type="InterPro" id="IPR000515">
    <property type="entry name" value="MetI-like"/>
</dbReference>
<comment type="subcellular location">
    <subcellularLocation>
        <location evidence="1 7">Cell membrane</location>
        <topology evidence="1 7">Multi-pass membrane protein</topology>
    </subcellularLocation>
</comment>
<evidence type="ECO:0000313" key="9">
    <source>
        <dbReference type="EMBL" id="MFD0898711.1"/>
    </source>
</evidence>
<keyword evidence="5 7" id="KW-1133">Transmembrane helix</keyword>
<keyword evidence="10" id="KW-1185">Reference proteome</keyword>
<dbReference type="PROSITE" id="PS50928">
    <property type="entry name" value="ABC_TM1"/>
    <property type="match status" value="1"/>
</dbReference>
<comment type="similarity">
    <text evidence="7">Belongs to the binding-protein-dependent transport system permease family.</text>
</comment>
<feature type="transmembrane region" description="Helical" evidence="7">
    <location>
        <begin position="65"/>
        <end position="92"/>
    </location>
</feature>
<dbReference type="Gene3D" id="1.10.3720.10">
    <property type="entry name" value="MetI-like"/>
    <property type="match status" value="1"/>
</dbReference>
<dbReference type="EMBL" id="JBHTIO010000060">
    <property type="protein sequence ID" value="MFD0898711.1"/>
    <property type="molecule type" value="Genomic_DNA"/>
</dbReference>
<evidence type="ECO:0000256" key="3">
    <source>
        <dbReference type="ARBA" id="ARBA00022475"/>
    </source>
</evidence>
<gene>
    <name evidence="9" type="ORF">ACFQZ7_13395</name>
</gene>
<sequence length="291" mass="32312">MKQFVKNGISYLLLTLGALMLILPFIWMLVTSVQTPAAALAVPPVWLPRSLQWTNYIQAWHAAPFTRYLLNSVLVTGTTTIGQLVTSILAAFAFTHLQFYGRRILFALLISTMMVPGELLLIPNFVTLAHLHWLDTYAALIIPWLTSVFAMFALRQAFAAQPRTRYYAACIDGASNWQYLWQILVPANRTTIAAVAILQTIGAWNAFMWPLIVTNSELLWTLPVGLTAFTSDAGTNYPLLMAATVLVILPLLLVYLLLQKYIITGITKAKLSAGAGRQTPTTSTIKRENII</sequence>
<reference evidence="10" key="1">
    <citation type="journal article" date="2019" name="Int. J. Syst. Evol. Microbiol.">
        <title>The Global Catalogue of Microorganisms (GCM) 10K type strain sequencing project: providing services to taxonomists for standard genome sequencing and annotation.</title>
        <authorList>
            <consortium name="The Broad Institute Genomics Platform"/>
            <consortium name="The Broad Institute Genome Sequencing Center for Infectious Disease"/>
            <person name="Wu L."/>
            <person name="Ma J."/>
        </authorList>
    </citation>
    <scope>NUCLEOTIDE SEQUENCE [LARGE SCALE GENOMIC DNA]</scope>
    <source>
        <strain evidence="10">CCM 8925</strain>
    </source>
</reference>
<evidence type="ECO:0000256" key="6">
    <source>
        <dbReference type="ARBA" id="ARBA00023136"/>
    </source>
</evidence>
<evidence type="ECO:0000313" key="10">
    <source>
        <dbReference type="Proteomes" id="UP001597104"/>
    </source>
</evidence>
<proteinExistence type="inferred from homology"/>
<keyword evidence="3" id="KW-1003">Cell membrane</keyword>
<keyword evidence="2 7" id="KW-0813">Transport</keyword>
<feature type="transmembrane region" description="Helical" evidence="7">
    <location>
        <begin position="137"/>
        <end position="154"/>
    </location>
</feature>
<dbReference type="Pfam" id="PF00528">
    <property type="entry name" value="BPD_transp_1"/>
    <property type="match status" value="1"/>
</dbReference>
<dbReference type="SUPFAM" id="SSF161098">
    <property type="entry name" value="MetI-like"/>
    <property type="match status" value="1"/>
</dbReference>
<dbReference type="PANTHER" id="PTHR43744">
    <property type="entry name" value="ABC TRANSPORTER PERMEASE PROTEIN MG189-RELATED-RELATED"/>
    <property type="match status" value="1"/>
</dbReference>
<dbReference type="PANTHER" id="PTHR43744:SF12">
    <property type="entry name" value="ABC TRANSPORTER PERMEASE PROTEIN MG189-RELATED"/>
    <property type="match status" value="1"/>
</dbReference>
<feature type="transmembrane region" description="Helical" evidence="7">
    <location>
        <begin position="104"/>
        <end position="125"/>
    </location>
</feature>
<evidence type="ECO:0000256" key="1">
    <source>
        <dbReference type="ARBA" id="ARBA00004651"/>
    </source>
</evidence>
<feature type="transmembrane region" description="Helical" evidence="7">
    <location>
        <begin position="239"/>
        <end position="258"/>
    </location>
</feature>
<keyword evidence="6 7" id="KW-0472">Membrane</keyword>
<dbReference type="RefSeq" id="WP_137638303.1">
    <property type="nucleotide sequence ID" value="NZ_BJDN01000022.1"/>
</dbReference>
<feature type="domain" description="ABC transmembrane type-1" evidence="8">
    <location>
        <begin position="69"/>
        <end position="258"/>
    </location>
</feature>
<comment type="caution">
    <text evidence="9">The sequence shown here is derived from an EMBL/GenBank/DDBJ whole genome shotgun (WGS) entry which is preliminary data.</text>
</comment>
<evidence type="ECO:0000256" key="7">
    <source>
        <dbReference type="RuleBase" id="RU363032"/>
    </source>
</evidence>
<evidence type="ECO:0000256" key="2">
    <source>
        <dbReference type="ARBA" id="ARBA00022448"/>
    </source>
</evidence>
<name>A0ABW3EI16_9LACO</name>
<evidence type="ECO:0000256" key="4">
    <source>
        <dbReference type="ARBA" id="ARBA00022692"/>
    </source>
</evidence>
<dbReference type="Proteomes" id="UP001597104">
    <property type="component" value="Unassembled WGS sequence"/>
</dbReference>